<keyword evidence="2" id="KW-1185">Reference proteome</keyword>
<reference evidence="1" key="1">
    <citation type="submission" date="2022-10" db="EMBL/GenBank/DDBJ databases">
        <title>Vagococcus sp. isolated from poultry meat.</title>
        <authorList>
            <person name="Johansson P."/>
            <person name="Bjorkroth J."/>
        </authorList>
    </citation>
    <scope>NUCLEOTIDE SEQUENCE</scope>
    <source>
        <strain evidence="1">STAA11</strain>
    </source>
</reference>
<dbReference type="KEGG" id="vie:OL234_04745"/>
<name>A0AAF0CWB9_9ENTE</name>
<organism evidence="1 2">
    <name type="scientific">Vagococcus intermedius</name>
    <dbReference type="NCBI Taxonomy" id="2991418"/>
    <lineage>
        <taxon>Bacteria</taxon>
        <taxon>Bacillati</taxon>
        <taxon>Bacillota</taxon>
        <taxon>Bacilli</taxon>
        <taxon>Lactobacillales</taxon>
        <taxon>Enterococcaceae</taxon>
        <taxon>Vagococcus</taxon>
    </lineage>
</organism>
<sequence>MITVVGNKLGVSMVSDGTTLFDKEDRLLYGKPREYKEYVVSLNGRMSRDSFIDTFKRIENVLEKPTTNSCAFKELESIIKEVVYQKDDAEIFLVFSGFRNGQGYLFSTSNLPFEETHKLRLTEDTRFLIMSRSDAYKKHVGMFQKMLSENQLERFDDIRKTQENFNARLTGLDSTINNKLTSIVVMNTIIK</sequence>
<evidence type="ECO:0000313" key="2">
    <source>
        <dbReference type="Proteomes" id="UP001179647"/>
    </source>
</evidence>
<proteinExistence type="predicted"/>
<gene>
    <name evidence="1" type="ORF">OL234_04745</name>
</gene>
<protein>
    <submittedName>
        <fullName evidence="1">Uncharacterized protein</fullName>
    </submittedName>
</protein>
<dbReference type="Proteomes" id="UP001179647">
    <property type="component" value="Chromosome"/>
</dbReference>
<evidence type="ECO:0000313" key="1">
    <source>
        <dbReference type="EMBL" id="WEG74208.1"/>
    </source>
</evidence>
<accession>A0AAF0CWB9</accession>
<dbReference type="RefSeq" id="WP_275470007.1">
    <property type="nucleotide sequence ID" value="NZ_CP110232.1"/>
</dbReference>
<dbReference type="AlphaFoldDB" id="A0AAF0CWB9"/>
<dbReference type="EMBL" id="CP110232">
    <property type="protein sequence ID" value="WEG74208.1"/>
    <property type="molecule type" value="Genomic_DNA"/>
</dbReference>